<evidence type="ECO:0000313" key="7">
    <source>
        <dbReference type="Proteomes" id="UP000504607"/>
    </source>
</evidence>
<proteinExistence type="predicted"/>
<organism evidence="7 8">
    <name type="scientific">Elaeis guineensis var. tenera</name>
    <name type="common">Oil palm</name>
    <dbReference type="NCBI Taxonomy" id="51953"/>
    <lineage>
        <taxon>Eukaryota</taxon>
        <taxon>Viridiplantae</taxon>
        <taxon>Streptophyta</taxon>
        <taxon>Embryophyta</taxon>
        <taxon>Tracheophyta</taxon>
        <taxon>Spermatophyta</taxon>
        <taxon>Magnoliopsida</taxon>
        <taxon>Liliopsida</taxon>
        <taxon>Arecaceae</taxon>
        <taxon>Arecoideae</taxon>
        <taxon>Cocoseae</taxon>
        <taxon>Elaeidinae</taxon>
        <taxon>Elaeis</taxon>
    </lineage>
</organism>
<dbReference type="GeneID" id="105059153"/>
<dbReference type="AlphaFoldDB" id="A0A6I9SJE7"/>
<feature type="region of interest" description="Disordered" evidence="5">
    <location>
        <begin position="221"/>
        <end position="240"/>
    </location>
</feature>
<reference evidence="8" key="1">
    <citation type="submission" date="2025-08" db="UniProtKB">
        <authorList>
            <consortium name="RefSeq"/>
        </authorList>
    </citation>
    <scope>IDENTIFICATION</scope>
</reference>
<dbReference type="InterPro" id="IPR018499">
    <property type="entry name" value="Tetraspanin/Peripherin"/>
</dbReference>
<dbReference type="RefSeq" id="XP_010940675.1">
    <property type="nucleotide sequence ID" value="XM_010942373.3"/>
</dbReference>
<evidence type="ECO:0000256" key="1">
    <source>
        <dbReference type="ARBA" id="ARBA00004141"/>
    </source>
</evidence>
<protein>
    <submittedName>
        <fullName evidence="8">Tetraspanin-18 isoform X1</fullName>
    </submittedName>
</protein>
<feature type="transmembrane region" description="Helical" evidence="6">
    <location>
        <begin position="141"/>
        <end position="160"/>
    </location>
</feature>
<comment type="subcellular location">
    <subcellularLocation>
        <location evidence="1">Membrane</location>
        <topology evidence="1">Multi-pass membrane protein</topology>
    </subcellularLocation>
</comment>
<evidence type="ECO:0000256" key="5">
    <source>
        <dbReference type="SAM" id="MobiDB-lite"/>
    </source>
</evidence>
<accession>A0A6I9SJE7</accession>
<evidence type="ECO:0000313" key="8">
    <source>
        <dbReference type="RefSeq" id="XP_010940675.1"/>
    </source>
</evidence>
<keyword evidence="2 6" id="KW-0812">Transmembrane</keyword>
<dbReference type="Proteomes" id="UP000504607">
    <property type="component" value="Chromosome 16"/>
</dbReference>
<feature type="transmembrane region" description="Helical" evidence="6">
    <location>
        <begin position="84"/>
        <end position="109"/>
    </location>
</feature>
<evidence type="ECO:0000256" key="4">
    <source>
        <dbReference type="ARBA" id="ARBA00023136"/>
    </source>
</evidence>
<name>A0A6I9SJE7_ELAGV</name>
<feature type="transmembrane region" description="Helical" evidence="6">
    <location>
        <begin position="54"/>
        <end position="72"/>
    </location>
</feature>
<feature type="transmembrane region" description="Helical" evidence="6">
    <location>
        <begin position="12"/>
        <end position="34"/>
    </location>
</feature>
<keyword evidence="7" id="KW-1185">Reference proteome</keyword>
<evidence type="ECO:0000256" key="2">
    <source>
        <dbReference type="ARBA" id="ARBA00022692"/>
    </source>
</evidence>
<keyword evidence="3 6" id="KW-1133">Transmembrane helix</keyword>
<sequence length="240" mass="26359">MRPSFGRSCLAFLVKFFSFLQAFVGVSILIYSVWVLNSWNREGLGLDVEGLPAPWFICSMMAVGVLLCLVAFTGHVAAEVVNGCCLCCFAVLITILILLEAALVGVLVLDKHWEEDLPFDSTGELKRLCAFIKENMDICKWVALTVTVIQALSLLLAVLLRAMVPAGRVDYDGDEDFIVARRPLLSPQGGATYPTTSGEGKGFHSDFWSSQLRQKYGLNQSKSSYNGIEPKDVNVGKLQQ</sequence>
<evidence type="ECO:0000256" key="3">
    <source>
        <dbReference type="ARBA" id="ARBA00022989"/>
    </source>
</evidence>
<dbReference type="Pfam" id="PF00335">
    <property type="entry name" value="Tetraspanin"/>
    <property type="match status" value="1"/>
</dbReference>
<dbReference type="OrthoDB" id="723894at2759"/>
<evidence type="ECO:0000256" key="6">
    <source>
        <dbReference type="SAM" id="Phobius"/>
    </source>
</evidence>
<dbReference type="FunCoup" id="A0A6I9SJE7">
    <property type="interactions" value="219"/>
</dbReference>
<dbReference type="InParanoid" id="A0A6I9SJE7"/>
<dbReference type="KEGG" id="egu:105059153"/>
<dbReference type="GO" id="GO:0016020">
    <property type="term" value="C:membrane"/>
    <property type="evidence" value="ECO:0007669"/>
    <property type="project" value="UniProtKB-SubCell"/>
</dbReference>
<gene>
    <name evidence="8" type="primary">LOC105059153</name>
</gene>
<keyword evidence="4 6" id="KW-0472">Membrane</keyword>